<proteinExistence type="predicted"/>
<dbReference type="InterPro" id="IPR002060">
    <property type="entry name" value="Squ/phyt_synthse"/>
</dbReference>
<dbReference type="EMBL" id="JADOTZ010000001">
    <property type="protein sequence ID" value="MBG6084598.1"/>
    <property type="molecule type" value="Genomic_DNA"/>
</dbReference>
<evidence type="ECO:0000256" key="1">
    <source>
        <dbReference type="ARBA" id="ARBA00004684"/>
    </source>
</evidence>
<dbReference type="SFLD" id="SFLDG01212">
    <property type="entry name" value="Phytoene_synthase_like"/>
    <property type="match status" value="1"/>
</dbReference>
<organism evidence="3 4">
    <name type="scientific">Zhihengliuella flava</name>
    <dbReference type="NCBI Taxonomy" id="1285193"/>
    <lineage>
        <taxon>Bacteria</taxon>
        <taxon>Bacillati</taxon>
        <taxon>Actinomycetota</taxon>
        <taxon>Actinomycetes</taxon>
        <taxon>Micrococcales</taxon>
        <taxon>Micrococcaceae</taxon>
        <taxon>Zhihengliuella</taxon>
    </lineage>
</organism>
<dbReference type="PANTHER" id="PTHR31480">
    <property type="entry name" value="BIFUNCTIONAL LYCOPENE CYCLASE/PHYTOENE SYNTHASE"/>
    <property type="match status" value="1"/>
</dbReference>
<dbReference type="PROSITE" id="PS01045">
    <property type="entry name" value="SQUALEN_PHYTOEN_SYN_2"/>
    <property type="match status" value="1"/>
</dbReference>
<comment type="pathway">
    <text evidence="1">Carotenoid biosynthesis; phytoene biosynthesis.</text>
</comment>
<dbReference type="Gene3D" id="1.10.600.10">
    <property type="entry name" value="Farnesyl Diphosphate Synthase"/>
    <property type="match status" value="1"/>
</dbReference>
<dbReference type="GO" id="GO:0004311">
    <property type="term" value="F:geranylgeranyl diphosphate synthase activity"/>
    <property type="evidence" value="ECO:0007669"/>
    <property type="project" value="InterPro"/>
</dbReference>
<evidence type="ECO:0000313" key="4">
    <source>
        <dbReference type="Proteomes" id="UP000625033"/>
    </source>
</evidence>
<dbReference type="InterPro" id="IPR008949">
    <property type="entry name" value="Isoprenoid_synthase_dom_sf"/>
</dbReference>
<dbReference type="RefSeq" id="WP_196835888.1">
    <property type="nucleotide sequence ID" value="NZ_JADOTZ010000001.1"/>
</dbReference>
<evidence type="ECO:0000256" key="2">
    <source>
        <dbReference type="ARBA" id="ARBA00022679"/>
    </source>
</evidence>
<dbReference type="SFLD" id="SFLDS00005">
    <property type="entry name" value="Isoprenoid_Synthase_Type_I"/>
    <property type="match status" value="1"/>
</dbReference>
<dbReference type="Pfam" id="PF00494">
    <property type="entry name" value="SQS_PSY"/>
    <property type="match status" value="1"/>
</dbReference>
<dbReference type="InterPro" id="IPR044843">
    <property type="entry name" value="Trans_IPPS_bact-type"/>
</dbReference>
<dbReference type="SUPFAM" id="SSF48576">
    <property type="entry name" value="Terpenoid synthases"/>
    <property type="match status" value="1"/>
</dbReference>
<protein>
    <submittedName>
        <fullName evidence="3">Phytoene/squalene synthetase</fullName>
    </submittedName>
</protein>
<sequence>MDILGTYTRAAVRSSGHIIEAYSTSFGWACRTLPPATRRDIAAIYALVRVADETVDGAAARAGLEPAAVQEELDRLEAETVRAIATGFSTNMVVHSFAATARQHGIGADLTGPFFASMRADVTAEGAAAQDLQTYIYGSAEVVGLMCLRVFSSLPRTDRDRPEVLQEGARRLGAAFQKVNFLRDLGADRDQLGRVYLPGTSPAEFTDEVKREALADIRADLDAAAATLELLDPSARRAVALAYALFCELADRLERTPAATLAHTRVRVPNSRKAVIAARVLTRPARGTVHHD</sequence>
<comment type="caution">
    <text evidence="3">The sequence shown here is derived from an EMBL/GenBank/DDBJ whole genome shotgun (WGS) entry which is preliminary data.</text>
</comment>
<dbReference type="SFLD" id="SFLDG01018">
    <property type="entry name" value="Squalene/Phytoene_Synthase_Lik"/>
    <property type="match status" value="1"/>
</dbReference>
<dbReference type="InterPro" id="IPR019845">
    <property type="entry name" value="Squalene/phytoene_synthase_CS"/>
</dbReference>
<keyword evidence="2" id="KW-0808">Transferase</keyword>
<accession>A0A931D9P7</accession>
<dbReference type="AlphaFoldDB" id="A0A931D9P7"/>
<dbReference type="GO" id="GO:0008299">
    <property type="term" value="P:isoprenoid biosynthetic process"/>
    <property type="evidence" value="ECO:0007669"/>
    <property type="project" value="UniProtKB-ARBA"/>
</dbReference>
<gene>
    <name evidence="3" type="ORF">IW252_001365</name>
</gene>
<name>A0A931D9P7_9MICC</name>
<keyword evidence="4" id="KW-1185">Reference proteome</keyword>
<reference evidence="3" key="1">
    <citation type="submission" date="2020-11" db="EMBL/GenBank/DDBJ databases">
        <title>Sequencing the genomes of 1000 actinobacteria strains.</title>
        <authorList>
            <person name="Klenk H.-P."/>
        </authorList>
    </citation>
    <scope>NUCLEOTIDE SEQUENCE</scope>
    <source>
        <strain evidence="3">DSM 26152</strain>
    </source>
</reference>
<evidence type="ECO:0000313" key="3">
    <source>
        <dbReference type="EMBL" id="MBG6084598.1"/>
    </source>
</evidence>
<dbReference type="Proteomes" id="UP000625033">
    <property type="component" value="Unassembled WGS sequence"/>
</dbReference>